<feature type="domain" description="Lsr2 dimerization" evidence="2">
    <location>
        <begin position="1"/>
        <end position="59"/>
    </location>
</feature>
<proteinExistence type="predicted"/>
<organism evidence="4 5">
    <name type="scientific">Allokutzneria multivorans</name>
    <dbReference type="NCBI Taxonomy" id="1142134"/>
    <lineage>
        <taxon>Bacteria</taxon>
        <taxon>Bacillati</taxon>
        <taxon>Actinomycetota</taxon>
        <taxon>Actinomycetes</taxon>
        <taxon>Pseudonocardiales</taxon>
        <taxon>Pseudonocardiaceae</taxon>
        <taxon>Allokutzneria</taxon>
    </lineage>
</organism>
<protein>
    <submittedName>
        <fullName evidence="4">Lsr2 family protein</fullName>
    </submittedName>
</protein>
<keyword evidence="5" id="KW-1185">Reference proteome</keyword>
<dbReference type="InterPro" id="IPR024412">
    <property type="entry name" value="Lsr2_dim_dom"/>
</dbReference>
<sequence>MAQRTVVHMIDDLTGQVGDDVSRMEFALDGVVYEIDLNEENAAKLNAALQSYVAAARRVRRRAADTAPGLTRREAKEVREWAKVNGHELSDRGRIPGTVIAGYRTATAA</sequence>
<dbReference type="Gene3D" id="3.30.60.230">
    <property type="entry name" value="Lsr2, dimerization domain"/>
    <property type="match status" value="1"/>
</dbReference>
<dbReference type="InterPro" id="IPR055370">
    <property type="entry name" value="Lsr2_DNA-bd"/>
</dbReference>
<evidence type="ECO:0000313" key="4">
    <source>
        <dbReference type="EMBL" id="GAA4012581.1"/>
    </source>
</evidence>
<evidence type="ECO:0000256" key="1">
    <source>
        <dbReference type="ARBA" id="ARBA00023125"/>
    </source>
</evidence>
<comment type="caution">
    <text evidence="4">The sequence shown here is derived from an EMBL/GenBank/DDBJ whole genome shotgun (WGS) entry which is preliminary data.</text>
</comment>
<dbReference type="InterPro" id="IPR036625">
    <property type="entry name" value="E3-bd_dom_sf"/>
</dbReference>
<evidence type="ECO:0000259" key="2">
    <source>
        <dbReference type="Pfam" id="PF11774"/>
    </source>
</evidence>
<name>A0ABP7SJK8_9PSEU</name>
<gene>
    <name evidence="4" type="ORF">GCM10022247_39000</name>
</gene>
<reference evidence="5" key="1">
    <citation type="journal article" date="2019" name="Int. J. Syst. Evol. Microbiol.">
        <title>The Global Catalogue of Microorganisms (GCM) 10K type strain sequencing project: providing services to taxonomists for standard genome sequencing and annotation.</title>
        <authorList>
            <consortium name="The Broad Institute Genomics Platform"/>
            <consortium name="The Broad Institute Genome Sequencing Center for Infectious Disease"/>
            <person name="Wu L."/>
            <person name="Ma J."/>
        </authorList>
    </citation>
    <scope>NUCLEOTIDE SEQUENCE [LARGE SCALE GENOMIC DNA]</scope>
    <source>
        <strain evidence="5">JCM 17342</strain>
    </source>
</reference>
<dbReference type="Pfam" id="PF23359">
    <property type="entry name" value="Lsr2_DNA-bd"/>
    <property type="match status" value="1"/>
</dbReference>
<dbReference type="RefSeq" id="WP_344876755.1">
    <property type="nucleotide sequence ID" value="NZ_BAABAL010000014.1"/>
</dbReference>
<dbReference type="Pfam" id="PF11774">
    <property type="entry name" value="Lsr2"/>
    <property type="match status" value="1"/>
</dbReference>
<accession>A0ABP7SJK8</accession>
<evidence type="ECO:0000313" key="5">
    <source>
        <dbReference type="Proteomes" id="UP001501747"/>
    </source>
</evidence>
<keyword evidence="1" id="KW-0238">DNA-binding</keyword>
<dbReference type="Proteomes" id="UP001501747">
    <property type="component" value="Unassembled WGS sequence"/>
</dbReference>
<dbReference type="EMBL" id="BAABAL010000014">
    <property type="protein sequence ID" value="GAA4012581.1"/>
    <property type="molecule type" value="Genomic_DNA"/>
</dbReference>
<dbReference type="Gene3D" id="4.10.320.10">
    <property type="entry name" value="E3-binding domain"/>
    <property type="match status" value="1"/>
</dbReference>
<dbReference type="InterPro" id="IPR042261">
    <property type="entry name" value="Lsr2-like_dimerization"/>
</dbReference>
<feature type="domain" description="Lsr2 DNA-binding" evidence="3">
    <location>
        <begin position="72"/>
        <end position="106"/>
    </location>
</feature>
<evidence type="ECO:0000259" key="3">
    <source>
        <dbReference type="Pfam" id="PF23359"/>
    </source>
</evidence>